<dbReference type="InterPro" id="IPR046606">
    <property type="entry name" value="DUF6665"/>
</dbReference>
<keyword evidence="2" id="KW-1185">Reference proteome</keyword>
<reference evidence="1 2" key="1">
    <citation type="submission" date="2019-03" db="EMBL/GenBank/DDBJ databases">
        <title>Rhizobium sp. nov., an bacterium isolated from biocrust in Mu Us Desert.</title>
        <authorList>
            <person name="Lixiong L."/>
        </authorList>
    </citation>
    <scope>NUCLEOTIDE SEQUENCE [LARGE SCALE GENOMIC DNA]</scope>
    <source>
        <strain evidence="1 2">SPY-1</strain>
    </source>
</reference>
<dbReference type="Proteomes" id="UP000295238">
    <property type="component" value="Unassembled WGS sequence"/>
</dbReference>
<gene>
    <name evidence="1" type="ORF">E2F50_05065</name>
</gene>
<dbReference type="OrthoDB" id="9814981at2"/>
<evidence type="ECO:0000313" key="1">
    <source>
        <dbReference type="EMBL" id="TDK39485.1"/>
    </source>
</evidence>
<dbReference type="EMBL" id="SMTL01000001">
    <property type="protein sequence ID" value="TDK39485.1"/>
    <property type="molecule type" value="Genomic_DNA"/>
</dbReference>
<dbReference type="Pfam" id="PF20370">
    <property type="entry name" value="DUF6665"/>
    <property type="match status" value="1"/>
</dbReference>
<dbReference type="RefSeq" id="WP_133314931.1">
    <property type="nucleotide sequence ID" value="NZ_SMTL01000001.1"/>
</dbReference>
<name>A0A4R5UNK1_9HYPH</name>
<protein>
    <submittedName>
        <fullName evidence="1">Uncharacterized protein</fullName>
    </submittedName>
</protein>
<organism evidence="1 2">
    <name type="scientific">Rhizobium deserti</name>
    <dbReference type="NCBI Taxonomy" id="2547961"/>
    <lineage>
        <taxon>Bacteria</taxon>
        <taxon>Pseudomonadati</taxon>
        <taxon>Pseudomonadota</taxon>
        <taxon>Alphaproteobacteria</taxon>
        <taxon>Hyphomicrobiales</taxon>
        <taxon>Rhizobiaceae</taxon>
        <taxon>Rhizobium/Agrobacterium group</taxon>
        <taxon>Rhizobium</taxon>
    </lineage>
</organism>
<dbReference type="AlphaFoldDB" id="A0A4R5UNK1"/>
<comment type="caution">
    <text evidence="1">The sequence shown here is derived from an EMBL/GenBank/DDBJ whole genome shotgun (WGS) entry which is preliminary data.</text>
</comment>
<sequence>MAIRPPQAFHASRTAESGLGILEHELAAERASALGRHGQKLEASLARLRQWSAEGGQEDEATRLALVHDAADALWALFIQREVCGLRDNRDIVRRYGIPSEVLSKVGTVRSR</sequence>
<proteinExistence type="predicted"/>
<evidence type="ECO:0000313" key="2">
    <source>
        <dbReference type="Proteomes" id="UP000295238"/>
    </source>
</evidence>
<accession>A0A4R5UNK1</accession>